<dbReference type="GO" id="GO:0005783">
    <property type="term" value="C:endoplasmic reticulum"/>
    <property type="evidence" value="ECO:0007669"/>
    <property type="project" value="UniProtKB-SubCell"/>
</dbReference>
<feature type="compositionally biased region" description="Low complexity" evidence="11">
    <location>
        <begin position="279"/>
        <end position="289"/>
    </location>
</feature>
<evidence type="ECO:0000256" key="6">
    <source>
        <dbReference type="ARBA" id="ARBA00022553"/>
    </source>
</evidence>
<feature type="compositionally biased region" description="Gly residues" evidence="11">
    <location>
        <begin position="298"/>
        <end position="311"/>
    </location>
</feature>
<keyword evidence="8" id="KW-0647">Proteasome</keyword>
<dbReference type="GO" id="GO:0043161">
    <property type="term" value="P:proteasome-mediated ubiquitin-dependent protein catabolic process"/>
    <property type="evidence" value="ECO:0007669"/>
    <property type="project" value="InterPro"/>
</dbReference>
<name>A0A2A9NYA7_9AGAR</name>
<dbReference type="GO" id="GO:0000502">
    <property type="term" value="C:proteasome complex"/>
    <property type="evidence" value="ECO:0007669"/>
    <property type="project" value="UniProtKB-KW"/>
</dbReference>
<comment type="function">
    <text evidence="10">Plays an important role in control of proteasome function. Inhibits the hydrolysis of protein and peptide substrates by the 20S proteasome. Also inhibits the activation of the proteasome by the proteasome regulatory proteins PA700 and PA28.</text>
</comment>
<protein>
    <submittedName>
        <fullName evidence="14">Uncharacterized protein</fullName>
    </submittedName>
</protein>
<dbReference type="PANTHER" id="PTHR13266">
    <property type="entry name" value="PROTEASOME INHIBITOR"/>
    <property type="match status" value="1"/>
</dbReference>
<dbReference type="STRING" id="703135.A0A2A9NYA7"/>
<dbReference type="EMBL" id="KZ301977">
    <property type="protein sequence ID" value="PFH52853.1"/>
    <property type="molecule type" value="Genomic_DNA"/>
</dbReference>
<accession>A0A2A9NYA7</accession>
<evidence type="ECO:0000256" key="11">
    <source>
        <dbReference type="SAM" id="MobiDB-lite"/>
    </source>
</evidence>
<reference evidence="14 15" key="1">
    <citation type="submission" date="2014-02" db="EMBL/GenBank/DDBJ databases">
        <title>Transposable element dynamics among asymbiotic and ectomycorrhizal Amanita fungi.</title>
        <authorList>
            <consortium name="DOE Joint Genome Institute"/>
            <person name="Hess J."/>
            <person name="Skrede I."/>
            <person name="Wolfe B."/>
            <person name="LaButti K."/>
            <person name="Ohm R.A."/>
            <person name="Grigoriev I.V."/>
            <person name="Pringle A."/>
        </authorList>
    </citation>
    <scope>NUCLEOTIDE SEQUENCE [LARGE SCALE GENOMIC DNA]</scope>
    <source>
        <strain evidence="14 15">SKay4041</strain>
    </source>
</reference>
<dbReference type="Pfam" id="PF08577">
    <property type="entry name" value="PI31_Prot_C"/>
    <property type="match status" value="1"/>
</dbReference>
<evidence type="ECO:0000256" key="8">
    <source>
        <dbReference type="ARBA" id="ARBA00022942"/>
    </source>
</evidence>
<dbReference type="OrthoDB" id="68090at2759"/>
<keyword evidence="9" id="KW-0007">Acetylation</keyword>
<evidence type="ECO:0000313" key="14">
    <source>
        <dbReference type="EMBL" id="PFH52853.1"/>
    </source>
</evidence>
<evidence type="ECO:0000256" key="4">
    <source>
        <dbReference type="ARBA" id="ARBA00022481"/>
    </source>
</evidence>
<feature type="domain" description="PI31 proteasome regulator N-terminal" evidence="13">
    <location>
        <begin position="24"/>
        <end position="173"/>
    </location>
</feature>
<dbReference type="InterPro" id="IPR021625">
    <property type="entry name" value="PI31_Prot_N"/>
</dbReference>
<feature type="region of interest" description="Disordered" evidence="11">
    <location>
        <begin position="174"/>
        <end position="341"/>
    </location>
</feature>
<dbReference type="Gene3D" id="3.40.1000.30">
    <property type="match status" value="1"/>
</dbReference>
<evidence type="ECO:0000256" key="1">
    <source>
        <dbReference type="ARBA" id="ARBA00004240"/>
    </source>
</evidence>
<feature type="domain" description="PI31 proteasome regulator C-terminal" evidence="12">
    <location>
        <begin position="224"/>
        <end position="296"/>
    </location>
</feature>
<sequence length="341" mass="36683">MMSTNILDPSALISSLPALLPPAAKSLNSIHDAIAALLHATMSALSFRLVAVDQSSHSSDNQSNTLPPEWNKNGPEVYTFRYKHHQSSLEFLVKIISLGRRTIVNAVSLESDRVATLDIATSDFTSPSFFPHDAGSTSQPLIHGYISSNRVTDLVGQYKLAIVQKVMPGLRKDGYTEEVEVTSETPASSRNPPPARPQPIPPPEGPARNPQDVQPPLPENPLEIGRRDREPFPINPFAPPSLFPPGSGDGMFVGPEHPIFGRRRDDIFGRQGPWGGDGFLPPLGAPPGARFDPVGPGPQAGRGPNGRGVPGSGNMRDPDNDEFMPPGMVSDMDSTSRDDTE</sequence>
<dbReference type="Pfam" id="PF11566">
    <property type="entry name" value="PI31_Prot_N"/>
    <property type="match status" value="1"/>
</dbReference>
<dbReference type="GO" id="GO:0004866">
    <property type="term" value="F:endopeptidase inhibitor activity"/>
    <property type="evidence" value="ECO:0007669"/>
    <property type="project" value="InterPro"/>
</dbReference>
<keyword evidence="6" id="KW-0597">Phosphoprotein</keyword>
<keyword evidence="15" id="KW-1185">Reference proteome</keyword>
<keyword evidence="5" id="KW-0963">Cytoplasm</keyword>
<evidence type="ECO:0000256" key="5">
    <source>
        <dbReference type="ARBA" id="ARBA00022490"/>
    </source>
</evidence>
<dbReference type="InterPro" id="IPR045128">
    <property type="entry name" value="PI31-like"/>
</dbReference>
<comment type="subcellular location">
    <subcellularLocation>
        <location evidence="2">Cytoplasm</location>
    </subcellularLocation>
    <subcellularLocation>
        <location evidence="1">Endoplasmic reticulum</location>
    </subcellularLocation>
</comment>
<evidence type="ECO:0000256" key="2">
    <source>
        <dbReference type="ARBA" id="ARBA00004496"/>
    </source>
</evidence>
<dbReference type="AlphaFoldDB" id="A0A2A9NYA7"/>
<gene>
    <name evidence="14" type="ORF">AMATHDRAFT_139412</name>
</gene>
<keyword evidence="4" id="KW-0488">Methylation</keyword>
<evidence type="ECO:0000259" key="12">
    <source>
        <dbReference type="Pfam" id="PF08577"/>
    </source>
</evidence>
<keyword evidence="7" id="KW-0256">Endoplasmic reticulum</keyword>
<dbReference type="Proteomes" id="UP000242287">
    <property type="component" value="Unassembled WGS sequence"/>
</dbReference>
<evidence type="ECO:0000256" key="7">
    <source>
        <dbReference type="ARBA" id="ARBA00022824"/>
    </source>
</evidence>
<evidence type="ECO:0000256" key="3">
    <source>
        <dbReference type="ARBA" id="ARBA00006405"/>
    </source>
</evidence>
<evidence type="ECO:0000256" key="10">
    <source>
        <dbReference type="ARBA" id="ARBA00024805"/>
    </source>
</evidence>
<evidence type="ECO:0000256" key="9">
    <source>
        <dbReference type="ARBA" id="ARBA00022990"/>
    </source>
</evidence>
<feature type="compositionally biased region" description="Pro residues" evidence="11">
    <location>
        <begin position="191"/>
        <end position="205"/>
    </location>
</feature>
<evidence type="ECO:0000313" key="15">
    <source>
        <dbReference type="Proteomes" id="UP000242287"/>
    </source>
</evidence>
<organism evidence="14 15">
    <name type="scientific">Amanita thiersii Skay4041</name>
    <dbReference type="NCBI Taxonomy" id="703135"/>
    <lineage>
        <taxon>Eukaryota</taxon>
        <taxon>Fungi</taxon>
        <taxon>Dikarya</taxon>
        <taxon>Basidiomycota</taxon>
        <taxon>Agaricomycotina</taxon>
        <taxon>Agaricomycetes</taxon>
        <taxon>Agaricomycetidae</taxon>
        <taxon>Agaricales</taxon>
        <taxon>Pluteineae</taxon>
        <taxon>Amanitaceae</taxon>
        <taxon>Amanita</taxon>
    </lineage>
</organism>
<comment type="similarity">
    <text evidence="3">Belongs to the proteasome inhibitor PI31 family.</text>
</comment>
<dbReference type="GO" id="GO:0070628">
    <property type="term" value="F:proteasome binding"/>
    <property type="evidence" value="ECO:0007669"/>
    <property type="project" value="InterPro"/>
</dbReference>
<dbReference type="PANTHER" id="PTHR13266:SF1">
    <property type="entry name" value="PROTEASOME INHIBITOR PI31 SUBUNIT"/>
    <property type="match status" value="1"/>
</dbReference>
<evidence type="ECO:0000259" key="13">
    <source>
        <dbReference type="Pfam" id="PF11566"/>
    </source>
</evidence>
<feature type="compositionally biased region" description="Pro residues" evidence="11">
    <location>
        <begin position="233"/>
        <end position="243"/>
    </location>
</feature>
<proteinExistence type="inferred from homology"/>
<dbReference type="InterPro" id="IPR013886">
    <property type="entry name" value="PI31_Prot_C"/>
</dbReference>